<organism evidence="1">
    <name type="scientific">Anguilla anguilla</name>
    <name type="common">European freshwater eel</name>
    <name type="synonym">Muraena anguilla</name>
    <dbReference type="NCBI Taxonomy" id="7936"/>
    <lineage>
        <taxon>Eukaryota</taxon>
        <taxon>Metazoa</taxon>
        <taxon>Chordata</taxon>
        <taxon>Craniata</taxon>
        <taxon>Vertebrata</taxon>
        <taxon>Euteleostomi</taxon>
        <taxon>Actinopterygii</taxon>
        <taxon>Neopterygii</taxon>
        <taxon>Teleostei</taxon>
        <taxon>Anguilliformes</taxon>
        <taxon>Anguillidae</taxon>
        <taxon>Anguilla</taxon>
    </lineage>
</organism>
<dbReference type="EMBL" id="GBXM01045512">
    <property type="protein sequence ID" value="JAH63065.1"/>
    <property type="molecule type" value="Transcribed_RNA"/>
</dbReference>
<reference evidence="1" key="1">
    <citation type="submission" date="2014-11" db="EMBL/GenBank/DDBJ databases">
        <authorList>
            <person name="Amaro Gonzalez C."/>
        </authorList>
    </citation>
    <scope>NUCLEOTIDE SEQUENCE</scope>
</reference>
<proteinExistence type="predicted"/>
<evidence type="ECO:0000313" key="1">
    <source>
        <dbReference type="EMBL" id="JAH63065.1"/>
    </source>
</evidence>
<sequence>MAPTGVPQTLVRRYWFVT</sequence>
<name>A0A0E9UCV8_ANGAN</name>
<protein>
    <submittedName>
        <fullName evidence="1">Uncharacterized protein</fullName>
    </submittedName>
</protein>
<dbReference type="AlphaFoldDB" id="A0A0E9UCV8"/>
<accession>A0A0E9UCV8</accession>
<reference evidence="1" key="2">
    <citation type="journal article" date="2015" name="Fish Shellfish Immunol.">
        <title>Early steps in the European eel (Anguilla anguilla)-Vibrio vulnificus interaction in the gills: Role of the RtxA13 toxin.</title>
        <authorList>
            <person name="Callol A."/>
            <person name="Pajuelo D."/>
            <person name="Ebbesson L."/>
            <person name="Teles M."/>
            <person name="MacKenzie S."/>
            <person name="Amaro C."/>
        </authorList>
    </citation>
    <scope>NUCLEOTIDE SEQUENCE</scope>
</reference>